<keyword evidence="2" id="KW-1185">Reference proteome</keyword>
<dbReference type="Proteomes" id="UP001321047">
    <property type="component" value="Unassembled WGS sequence"/>
</dbReference>
<sequence>MSEVECEYCGELFKEQGLGTHQRFCGGAEEEDGQDDPTHTDLEETVLERDNRACRRCNVQDDLVVHRIDSAQSDNLRYLATLCVRCDGEIEGLHPRTKRTKIGEIR</sequence>
<dbReference type="RefSeq" id="WP_342810555.1">
    <property type="nucleotide sequence ID" value="NZ_JAOPJZ010000034.1"/>
</dbReference>
<reference evidence="1 2" key="1">
    <citation type="submission" date="2022-09" db="EMBL/GenBank/DDBJ databases">
        <title>Enrichment on poylsaccharides allowed isolation of novel metabolic and taxonomic groups of Haloarchaea.</title>
        <authorList>
            <person name="Sorokin D.Y."/>
            <person name="Elcheninov A.G."/>
            <person name="Khizhniak T.V."/>
            <person name="Kolganova T.V."/>
            <person name="Kublanov I.V."/>
        </authorList>
    </citation>
    <scope>NUCLEOTIDE SEQUENCE [LARGE SCALE GENOMIC DNA]</scope>
    <source>
        <strain evidence="1 2">AArc-curdl1</strain>
    </source>
</reference>
<accession>A0AAP2ZC62</accession>
<proteinExistence type="predicted"/>
<comment type="caution">
    <text evidence="1">The sequence shown here is derived from an EMBL/GenBank/DDBJ whole genome shotgun (WGS) entry which is preliminary data.</text>
</comment>
<organism evidence="1 2">
    <name type="scientific">Natronosalvus hydrolyticus</name>
    <dbReference type="NCBI Taxonomy" id="2979988"/>
    <lineage>
        <taxon>Archaea</taxon>
        <taxon>Methanobacteriati</taxon>
        <taxon>Methanobacteriota</taxon>
        <taxon>Stenosarchaea group</taxon>
        <taxon>Halobacteria</taxon>
        <taxon>Halobacteriales</taxon>
        <taxon>Natrialbaceae</taxon>
        <taxon>Natronosalvus</taxon>
    </lineage>
</organism>
<evidence type="ECO:0000313" key="1">
    <source>
        <dbReference type="EMBL" id="MCU4754253.1"/>
    </source>
</evidence>
<protein>
    <submittedName>
        <fullName evidence="1">Uncharacterized protein</fullName>
    </submittedName>
</protein>
<name>A0AAP2ZC62_9EURY</name>
<evidence type="ECO:0000313" key="2">
    <source>
        <dbReference type="Proteomes" id="UP001321047"/>
    </source>
</evidence>
<gene>
    <name evidence="1" type="ORF">OB919_20095</name>
</gene>
<dbReference type="EMBL" id="JAOPJZ010000034">
    <property type="protein sequence ID" value="MCU4754253.1"/>
    <property type="molecule type" value="Genomic_DNA"/>
</dbReference>
<dbReference type="AlphaFoldDB" id="A0AAP2ZC62"/>